<reference evidence="2 3" key="1">
    <citation type="journal article" date="2014" name="Genome Announc.">
        <title>Draft Genome Sequence of Streptomyces roseochromogenes subsp. oscitans DS 12.976, Producer of the Aminocoumarin Antibiotic Clorobiocin.</title>
        <authorList>
            <person name="Ruckert C."/>
            <person name="Kalinowski J."/>
            <person name="Heide L."/>
            <person name="Apel A.K."/>
        </authorList>
    </citation>
    <scope>NUCLEOTIDE SEQUENCE [LARGE SCALE GENOMIC DNA]</scope>
    <source>
        <strain evidence="2 3">DS 12.976</strain>
    </source>
</reference>
<protein>
    <submittedName>
        <fullName evidence="2">Uncharacterized protein</fullName>
    </submittedName>
</protein>
<dbReference type="STRING" id="1352936.M878_10335"/>
<dbReference type="HOGENOM" id="CLU_2669618_0_0_11"/>
<proteinExistence type="predicted"/>
<name>V6KZH9_STRRC</name>
<accession>V6KZH9</accession>
<dbReference type="EMBL" id="AWQX01000081">
    <property type="protein sequence ID" value="EST34384.1"/>
    <property type="molecule type" value="Genomic_DNA"/>
</dbReference>
<evidence type="ECO:0000313" key="2">
    <source>
        <dbReference type="EMBL" id="EST34384.1"/>
    </source>
</evidence>
<dbReference type="PATRIC" id="fig|1352936.5.peg.2200"/>
<keyword evidence="3" id="KW-1185">Reference proteome</keyword>
<comment type="caution">
    <text evidence="2">The sequence shown here is derived from an EMBL/GenBank/DDBJ whole genome shotgun (WGS) entry which is preliminary data.</text>
</comment>
<evidence type="ECO:0000256" key="1">
    <source>
        <dbReference type="SAM" id="MobiDB-lite"/>
    </source>
</evidence>
<feature type="region of interest" description="Disordered" evidence="1">
    <location>
        <begin position="55"/>
        <end position="75"/>
    </location>
</feature>
<feature type="region of interest" description="Disordered" evidence="1">
    <location>
        <begin position="1"/>
        <end position="24"/>
    </location>
</feature>
<dbReference type="Proteomes" id="UP000017984">
    <property type="component" value="Chromosome"/>
</dbReference>
<organism evidence="2 3">
    <name type="scientific">Streptomyces roseochromogenus subsp. oscitans DS 12.976</name>
    <dbReference type="NCBI Taxonomy" id="1352936"/>
    <lineage>
        <taxon>Bacteria</taxon>
        <taxon>Bacillati</taxon>
        <taxon>Actinomycetota</taxon>
        <taxon>Actinomycetes</taxon>
        <taxon>Kitasatosporales</taxon>
        <taxon>Streptomycetaceae</taxon>
        <taxon>Streptomyces</taxon>
    </lineage>
</organism>
<gene>
    <name evidence="2" type="ORF">M878_10335</name>
</gene>
<dbReference type="AlphaFoldDB" id="V6KZH9"/>
<evidence type="ECO:0000313" key="3">
    <source>
        <dbReference type="Proteomes" id="UP000017984"/>
    </source>
</evidence>
<sequence length="75" mass="8211">MQVVGAYQEAGSDQSAFPLRRHGRSTHGYARHCMDVPSRIEVQAGGRPVRRRAMAPMRMPMAREAASGMPSNGTQ</sequence>
<feature type="compositionally biased region" description="Low complexity" evidence="1">
    <location>
        <begin position="55"/>
        <end position="66"/>
    </location>
</feature>